<dbReference type="NCBIfam" id="TIGR00326">
    <property type="entry name" value="eubact_ribD"/>
    <property type="match status" value="1"/>
</dbReference>
<dbReference type="InterPro" id="IPR002125">
    <property type="entry name" value="CMP_dCMP_dom"/>
</dbReference>
<dbReference type="RefSeq" id="WP_009767062.1">
    <property type="nucleotide sequence ID" value="NZ_ANIN01000001.1"/>
</dbReference>
<evidence type="ECO:0000256" key="12">
    <source>
        <dbReference type="ARBA" id="ARBA00023268"/>
    </source>
</evidence>
<dbReference type="InterPro" id="IPR016193">
    <property type="entry name" value="Cytidine_deaminase-like"/>
</dbReference>
<dbReference type="eggNOG" id="COG0117">
    <property type="taxonomic scope" value="Bacteria"/>
</dbReference>
<dbReference type="PROSITE" id="PS51747">
    <property type="entry name" value="CYT_DCMP_DEAMINASES_2"/>
    <property type="match status" value="1"/>
</dbReference>
<dbReference type="PIRSF" id="PIRSF006769">
    <property type="entry name" value="RibD"/>
    <property type="match status" value="1"/>
</dbReference>
<dbReference type="InterPro" id="IPR002734">
    <property type="entry name" value="RibDG_C"/>
</dbReference>
<dbReference type="Pfam" id="PF01872">
    <property type="entry name" value="RibD_C"/>
    <property type="match status" value="1"/>
</dbReference>
<evidence type="ECO:0000256" key="15">
    <source>
        <dbReference type="PIRSR" id="PIRSR006769-2"/>
    </source>
</evidence>
<comment type="pathway">
    <text evidence="3 13">Cofactor biosynthesis; riboflavin biosynthesis; 5-amino-6-(D-ribitylamino)uracil from GTP: step 3/4.</text>
</comment>
<feature type="binding site" evidence="15">
    <location>
        <position position="191"/>
    </location>
    <ligand>
        <name>substrate</name>
    </ligand>
</feature>
<dbReference type="Pfam" id="PF00383">
    <property type="entry name" value="dCMP_cyt_deam_1"/>
    <property type="match status" value="1"/>
</dbReference>
<dbReference type="InterPro" id="IPR050765">
    <property type="entry name" value="Riboflavin_Biosynth_HTPR"/>
</dbReference>
<dbReference type="Gene3D" id="3.40.140.10">
    <property type="entry name" value="Cytidine Deaminase, domain 2"/>
    <property type="match status" value="1"/>
</dbReference>
<comment type="catalytic activity">
    <reaction evidence="13">
        <text>5-amino-6-(5-phospho-D-ribitylamino)uracil + NADP(+) = 5-amino-6-(5-phospho-D-ribosylamino)uracil + NADPH + H(+)</text>
        <dbReference type="Rhea" id="RHEA:17845"/>
        <dbReference type="ChEBI" id="CHEBI:15378"/>
        <dbReference type="ChEBI" id="CHEBI:57783"/>
        <dbReference type="ChEBI" id="CHEBI:58349"/>
        <dbReference type="ChEBI" id="CHEBI:58421"/>
        <dbReference type="ChEBI" id="CHEBI:58453"/>
        <dbReference type="EC" id="1.1.1.193"/>
    </reaction>
</comment>
<dbReference type="InterPro" id="IPR024072">
    <property type="entry name" value="DHFR-like_dom_sf"/>
</dbReference>
<keyword evidence="6 13" id="KW-0686">Riboflavin biosynthesis</keyword>
<keyword evidence="19" id="KW-1185">Reference proteome</keyword>
<feature type="binding site" evidence="15">
    <location>
        <position position="203"/>
    </location>
    <ligand>
        <name>substrate</name>
    </ligand>
</feature>
<keyword evidence="8 13" id="KW-0378">Hydrolase</keyword>
<reference evidence="18 19" key="1">
    <citation type="journal article" date="2013" name="Genome Announc.">
        <title>Genome Sequence of Moraxella macacae 0408225, a Novel Bacterial Species Isolated from a Cynomolgus Macaque with Epistaxis.</title>
        <authorList>
            <person name="Ladner J.T."/>
            <person name="Whitehouse C.A."/>
            <person name="Koroleva G.I."/>
            <person name="Palacios G.F."/>
        </authorList>
    </citation>
    <scope>NUCLEOTIDE SEQUENCE [LARGE SCALE GENOMIC DNA]</scope>
    <source>
        <strain evidence="18 19">0408225</strain>
    </source>
</reference>
<feature type="domain" description="CMP/dCMP-type deaminase" evidence="17">
    <location>
        <begin position="4"/>
        <end position="122"/>
    </location>
</feature>
<evidence type="ECO:0000313" key="19">
    <source>
        <dbReference type="Proteomes" id="UP000023795"/>
    </source>
</evidence>
<dbReference type="GO" id="GO:0008835">
    <property type="term" value="F:diaminohydroxyphosphoribosylaminopyrimidine deaminase activity"/>
    <property type="evidence" value="ECO:0007669"/>
    <property type="project" value="UniProtKB-EC"/>
</dbReference>
<dbReference type="FunFam" id="3.40.140.10:FF:000025">
    <property type="entry name" value="Riboflavin biosynthesis protein RibD"/>
    <property type="match status" value="1"/>
</dbReference>
<feature type="active site" description="Proton donor" evidence="14">
    <location>
        <position position="55"/>
    </location>
</feature>
<evidence type="ECO:0000256" key="14">
    <source>
        <dbReference type="PIRSR" id="PIRSR006769-1"/>
    </source>
</evidence>
<evidence type="ECO:0000256" key="2">
    <source>
        <dbReference type="ARBA" id="ARBA00004882"/>
    </source>
</evidence>
<dbReference type="InterPro" id="IPR016192">
    <property type="entry name" value="APOBEC/CMP_deaminase_Zn-bd"/>
</dbReference>
<evidence type="ECO:0000256" key="1">
    <source>
        <dbReference type="ARBA" id="ARBA00002151"/>
    </source>
</evidence>
<evidence type="ECO:0000256" key="7">
    <source>
        <dbReference type="ARBA" id="ARBA00022723"/>
    </source>
</evidence>
<comment type="catalytic activity">
    <reaction evidence="13">
        <text>2,5-diamino-6-hydroxy-4-(5-phosphoribosylamino)-pyrimidine + H2O + H(+) = 5-amino-6-(5-phospho-D-ribosylamino)uracil + NH4(+)</text>
        <dbReference type="Rhea" id="RHEA:21868"/>
        <dbReference type="ChEBI" id="CHEBI:15377"/>
        <dbReference type="ChEBI" id="CHEBI:15378"/>
        <dbReference type="ChEBI" id="CHEBI:28938"/>
        <dbReference type="ChEBI" id="CHEBI:58453"/>
        <dbReference type="ChEBI" id="CHEBI:58614"/>
        <dbReference type="EC" id="3.5.4.26"/>
    </reaction>
</comment>
<dbReference type="EMBL" id="ANIN01000001">
    <property type="protein sequence ID" value="ELA09242.1"/>
    <property type="molecule type" value="Genomic_DNA"/>
</dbReference>
<evidence type="ECO:0000256" key="11">
    <source>
        <dbReference type="ARBA" id="ARBA00023002"/>
    </source>
</evidence>
<keyword evidence="7 13" id="KW-0479">Metal-binding</keyword>
<evidence type="ECO:0000256" key="10">
    <source>
        <dbReference type="ARBA" id="ARBA00022857"/>
    </source>
</evidence>
<sequence>MINSQDSYFMSIAINLAKKGQFTTRPNPCVGCVIVKDNQVIGQGYHYKAGQPHAEVFALRQAIQKIGDDLMGATAYVTLEPCSHYGRTPPCADALIKAGVSRVVIATSDPNPKVLGAGIAKLQHAGINVTTNVCQDDAKNLNQGFLKTMAGGLPYVRLKIACSLDGKIAMTNGESKWITGDKARDDVQKLRAVSGAIITGSETIIQDVPRLDVRSHKIANLADIDQPLLVVLDRRKRLNLTATSLKYQQNRPFWLCQDELSLAQVLTKLKTDHQIHDVLVEAGASVATAFLKAGLVDEFIVYQAPCLLGNSAKPMFVADFYSISEQLRFKMVSHETLGDDLKLTFKPL</sequence>
<dbReference type="PROSITE" id="PS00903">
    <property type="entry name" value="CYT_DCMP_DEAMINASES_1"/>
    <property type="match status" value="1"/>
</dbReference>
<evidence type="ECO:0000256" key="13">
    <source>
        <dbReference type="PIRNR" id="PIRNR006769"/>
    </source>
</evidence>
<feature type="binding site" evidence="16">
    <location>
        <position position="53"/>
    </location>
    <ligand>
        <name>Zn(2+)</name>
        <dbReference type="ChEBI" id="CHEBI:29105"/>
        <note>catalytic</note>
    </ligand>
</feature>
<comment type="similarity">
    <text evidence="5 13">In the C-terminal section; belongs to the HTP reductase family.</text>
</comment>
<evidence type="ECO:0000256" key="16">
    <source>
        <dbReference type="PIRSR" id="PIRSR006769-3"/>
    </source>
</evidence>
<keyword evidence="12" id="KW-0511">Multifunctional enzyme</keyword>
<comment type="pathway">
    <text evidence="2 13">Cofactor biosynthesis; riboflavin biosynthesis; 5-amino-6-(D-ribitylamino)uracil from GTP: step 2/4.</text>
</comment>
<accession>L2F874</accession>
<evidence type="ECO:0000256" key="8">
    <source>
        <dbReference type="ARBA" id="ARBA00022801"/>
    </source>
</evidence>
<feature type="binding site" evidence="15">
    <location>
        <begin position="283"/>
        <end position="289"/>
    </location>
    <ligand>
        <name>NADP(+)</name>
        <dbReference type="ChEBI" id="CHEBI:58349"/>
    </ligand>
</feature>
<feature type="binding site" evidence="15">
    <location>
        <position position="177"/>
    </location>
    <ligand>
        <name>NADP(+)</name>
        <dbReference type="ChEBI" id="CHEBI:58349"/>
    </ligand>
</feature>
<comment type="similarity">
    <text evidence="4 13">In the N-terminal section; belongs to the cytidine and deoxycytidylate deaminase family.</text>
</comment>
<evidence type="ECO:0000256" key="6">
    <source>
        <dbReference type="ARBA" id="ARBA00022619"/>
    </source>
</evidence>
<feature type="binding site" evidence="16">
    <location>
        <position position="91"/>
    </location>
    <ligand>
        <name>Zn(2+)</name>
        <dbReference type="ChEBI" id="CHEBI:29105"/>
        <note>catalytic</note>
    </ligand>
</feature>
<evidence type="ECO:0000256" key="5">
    <source>
        <dbReference type="ARBA" id="ARBA00007417"/>
    </source>
</evidence>
<dbReference type="Proteomes" id="UP000023795">
    <property type="component" value="Unassembled WGS sequence"/>
</dbReference>
<dbReference type="AlphaFoldDB" id="L2F874"/>
<evidence type="ECO:0000313" key="18">
    <source>
        <dbReference type="EMBL" id="ELA09242.1"/>
    </source>
</evidence>
<dbReference type="OrthoDB" id="9800865at2"/>
<dbReference type="EC" id="1.1.1.193" evidence="13"/>
<dbReference type="GO" id="GO:0008703">
    <property type="term" value="F:5-amino-6-(5-phosphoribosylamino)uracil reductase activity"/>
    <property type="evidence" value="ECO:0007669"/>
    <property type="project" value="UniProtKB-EC"/>
</dbReference>
<dbReference type="SUPFAM" id="SSF53597">
    <property type="entry name" value="Dihydrofolate reductase-like"/>
    <property type="match status" value="1"/>
</dbReference>
<gene>
    <name evidence="18" type="ORF">MOMA_02515</name>
</gene>
<proteinExistence type="inferred from homology"/>
<keyword evidence="10 13" id="KW-0521">NADP</keyword>
<evidence type="ECO:0000256" key="3">
    <source>
        <dbReference type="ARBA" id="ARBA00004910"/>
    </source>
</evidence>
<dbReference type="PATRIC" id="fig|1230338.3.peg.549"/>
<organism evidence="18 19">
    <name type="scientific">Moraxella macacae 0408225</name>
    <dbReference type="NCBI Taxonomy" id="1230338"/>
    <lineage>
        <taxon>Bacteria</taxon>
        <taxon>Pseudomonadati</taxon>
        <taxon>Pseudomonadota</taxon>
        <taxon>Gammaproteobacteria</taxon>
        <taxon>Moraxellales</taxon>
        <taxon>Moraxellaceae</taxon>
        <taxon>Moraxella</taxon>
    </lineage>
</organism>
<dbReference type="GO" id="GO:0008270">
    <property type="term" value="F:zinc ion binding"/>
    <property type="evidence" value="ECO:0007669"/>
    <property type="project" value="InterPro"/>
</dbReference>
<feature type="binding site" evidence="15">
    <location>
        <position position="214"/>
    </location>
    <ligand>
        <name>substrate</name>
    </ligand>
</feature>
<dbReference type="eggNOG" id="COG1985">
    <property type="taxonomic scope" value="Bacteria"/>
</dbReference>
<dbReference type="CDD" id="cd01284">
    <property type="entry name" value="Riboflavin_deaminase-reductase"/>
    <property type="match status" value="1"/>
</dbReference>
<evidence type="ECO:0000259" key="17">
    <source>
        <dbReference type="PROSITE" id="PS51747"/>
    </source>
</evidence>
<feature type="binding site" evidence="15">
    <location>
        <position position="211"/>
    </location>
    <ligand>
        <name>substrate</name>
    </ligand>
</feature>
<dbReference type="PANTHER" id="PTHR38011:SF7">
    <property type="entry name" value="2,5-DIAMINO-6-RIBOSYLAMINO-4(3H)-PYRIMIDINONE 5'-PHOSPHATE REDUCTASE"/>
    <property type="match status" value="1"/>
</dbReference>
<comment type="cofactor">
    <cofactor evidence="13 16">
        <name>Zn(2+)</name>
        <dbReference type="ChEBI" id="CHEBI:29105"/>
    </cofactor>
    <text evidence="13 16">Binds 1 zinc ion.</text>
</comment>
<feature type="binding site" evidence="15">
    <location>
        <position position="175"/>
    </location>
    <ligand>
        <name>substrate</name>
    </ligand>
</feature>
<dbReference type="PANTHER" id="PTHR38011">
    <property type="entry name" value="DIHYDROFOLATE REDUCTASE FAMILY PROTEIN (AFU_ORTHOLOGUE AFUA_8G06820)"/>
    <property type="match status" value="1"/>
</dbReference>
<keyword evidence="9 13" id="KW-0862">Zinc</keyword>
<evidence type="ECO:0000256" key="9">
    <source>
        <dbReference type="ARBA" id="ARBA00022833"/>
    </source>
</evidence>
<comment type="caution">
    <text evidence="18">The sequence shown here is derived from an EMBL/GenBank/DDBJ whole genome shotgun (WGS) entry which is preliminary data.</text>
</comment>
<dbReference type="GO" id="GO:0009231">
    <property type="term" value="P:riboflavin biosynthetic process"/>
    <property type="evidence" value="ECO:0007669"/>
    <property type="project" value="UniProtKB-UniPathway"/>
</dbReference>
<comment type="function">
    <text evidence="1 13">Converts 2,5-diamino-6-(ribosylamino)-4(3h)-pyrimidinone 5'-phosphate into 5-amino-6-(ribosylamino)-2,4(1h,3h)-pyrimidinedione 5'-phosphate.</text>
</comment>
<dbReference type="EC" id="3.5.4.26" evidence="13"/>
<dbReference type="UniPathway" id="UPA00275">
    <property type="reaction ID" value="UER00401"/>
</dbReference>
<name>L2F874_9GAMM</name>
<dbReference type="SUPFAM" id="SSF53927">
    <property type="entry name" value="Cytidine deaminase-like"/>
    <property type="match status" value="1"/>
</dbReference>
<feature type="binding site" evidence="15">
    <location>
        <position position="207"/>
    </location>
    <ligand>
        <name>NADP(+)</name>
        <dbReference type="ChEBI" id="CHEBI:58349"/>
    </ligand>
</feature>
<evidence type="ECO:0000256" key="4">
    <source>
        <dbReference type="ARBA" id="ARBA00005259"/>
    </source>
</evidence>
<dbReference type="STRING" id="1230338.MOMA_02515"/>
<feature type="binding site" evidence="15">
    <location>
        <position position="161"/>
    </location>
    <ligand>
        <name>NADP(+)</name>
        <dbReference type="ChEBI" id="CHEBI:58349"/>
    </ligand>
</feature>
<keyword evidence="11 13" id="KW-0560">Oxidoreductase</keyword>
<protein>
    <recommendedName>
        <fullName evidence="13">Riboflavin biosynthesis protein RibD</fullName>
    </recommendedName>
    <domain>
        <recommendedName>
            <fullName evidence="13">Diaminohydroxyphosphoribosylaminopyrimidine deaminase</fullName>
            <shortName evidence="13">DRAP deaminase</shortName>
            <ecNumber evidence="13">3.5.4.26</ecNumber>
        </recommendedName>
        <alternativeName>
            <fullName evidence="13">Riboflavin-specific deaminase</fullName>
        </alternativeName>
    </domain>
    <domain>
        <recommendedName>
            <fullName evidence="13">5-amino-6-(5-phosphoribosylamino)uracil reductase</fullName>
            <ecNumber evidence="13">1.1.1.193</ecNumber>
        </recommendedName>
        <alternativeName>
            <fullName evidence="13">HTP reductase</fullName>
        </alternativeName>
    </domain>
</protein>
<feature type="binding site" evidence="15">
    <location>
        <position position="281"/>
    </location>
    <ligand>
        <name>substrate</name>
    </ligand>
</feature>
<dbReference type="InterPro" id="IPR004794">
    <property type="entry name" value="Eubact_RibD"/>
</dbReference>
<feature type="binding site" evidence="16">
    <location>
        <position position="82"/>
    </location>
    <ligand>
        <name>Zn(2+)</name>
        <dbReference type="ChEBI" id="CHEBI:29105"/>
        <note>catalytic</note>
    </ligand>
</feature>
<dbReference type="Gene3D" id="3.40.430.10">
    <property type="entry name" value="Dihydrofolate Reductase, subunit A"/>
    <property type="match status" value="1"/>
</dbReference>